<proteinExistence type="predicted"/>
<organism evidence="5">
    <name type="scientific">freshwater metagenome</name>
    <dbReference type="NCBI Taxonomy" id="449393"/>
    <lineage>
        <taxon>unclassified sequences</taxon>
        <taxon>metagenomes</taxon>
        <taxon>ecological metagenomes</taxon>
    </lineage>
</organism>
<dbReference type="EMBL" id="CAFBOL010000009">
    <property type="protein sequence ID" value="CAB4977647.1"/>
    <property type="molecule type" value="Genomic_DNA"/>
</dbReference>
<dbReference type="InterPro" id="IPR050158">
    <property type="entry name" value="Ubiquitin_ubiquitin-like"/>
</dbReference>
<dbReference type="EMBL" id="CAEZYF010000002">
    <property type="protein sequence ID" value="CAB4708379.1"/>
    <property type="molecule type" value="Genomic_DNA"/>
</dbReference>
<evidence type="ECO:0000313" key="4">
    <source>
        <dbReference type="EMBL" id="CAB4832853.1"/>
    </source>
</evidence>
<evidence type="ECO:0000313" key="6">
    <source>
        <dbReference type="EMBL" id="CAB4912080.1"/>
    </source>
</evidence>
<name>A0A6J7CBQ8_9ZZZZ</name>
<reference evidence="5" key="1">
    <citation type="submission" date="2020-05" db="EMBL/GenBank/DDBJ databases">
        <authorList>
            <person name="Chiriac C."/>
            <person name="Salcher M."/>
            <person name="Ghai R."/>
            <person name="Kavagutti S V."/>
        </authorList>
    </citation>
    <scope>NUCLEOTIDE SEQUENCE</scope>
</reference>
<gene>
    <name evidence="3" type="ORF">UFOPK2656_00503</name>
    <name evidence="4" type="ORF">UFOPK3099_02271</name>
    <name evidence="5" type="ORF">UFOPK3267_02487</name>
    <name evidence="6" type="ORF">UFOPK3651_00271</name>
    <name evidence="7" type="ORF">UFOPK3931_00599</name>
    <name evidence="2" type="ORF">UFOPK4189_00500</name>
</gene>
<dbReference type="SUPFAM" id="SSF54236">
    <property type="entry name" value="Ubiquitin-like"/>
    <property type="match status" value="1"/>
</dbReference>
<evidence type="ECO:0000313" key="5">
    <source>
        <dbReference type="EMBL" id="CAB4852963.1"/>
    </source>
</evidence>
<evidence type="ECO:0000313" key="3">
    <source>
        <dbReference type="EMBL" id="CAB4708379.1"/>
    </source>
</evidence>
<feature type="domain" description="Ubiquitin-like" evidence="1">
    <location>
        <begin position="6"/>
        <end position="78"/>
    </location>
</feature>
<dbReference type="Gene3D" id="3.10.20.90">
    <property type="entry name" value="Phosphatidylinositol 3-kinase Catalytic Subunit, Chain A, domain 1"/>
    <property type="match status" value="1"/>
</dbReference>
<dbReference type="SMART" id="SM00213">
    <property type="entry name" value="UBQ"/>
    <property type="match status" value="1"/>
</dbReference>
<accession>A0A6J7CBQ8</accession>
<sequence>MTNIGVTIFIEPSGVLPETKGFWLKVKSTTSIEHVKDLVQNDVGLPPDLQQLIFEGTQLQDGHTLAEYNILTDSTLQLRLGSGVVTYNFAFSSAPPLGAEHLAHLASGSSIGQTVTGVTAGEYTIGFYSDGVVSFSVQFLDANGAALSVVSGSVTSEQMEPFALGCTAPAGSASASIVFATGESEAVFLDLVSFERV</sequence>
<dbReference type="PRINTS" id="PR00348">
    <property type="entry name" value="UBIQUITIN"/>
</dbReference>
<evidence type="ECO:0000259" key="1">
    <source>
        <dbReference type="PROSITE" id="PS50053"/>
    </source>
</evidence>
<dbReference type="InterPro" id="IPR000626">
    <property type="entry name" value="Ubiquitin-like_dom"/>
</dbReference>
<dbReference type="InterPro" id="IPR029071">
    <property type="entry name" value="Ubiquitin-like_domsf"/>
</dbReference>
<evidence type="ECO:0000313" key="2">
    <source>
        <dbReference type="EMBL" id="CAB4362720.1"/>
    </source>
</evidence>
<protein>
    <submittedName>
        <fullName evidence="5">Unannotated protein</fullName>
    </submittedName>
</protein>
<dbReference type="EMBL" id="CAFBMT010000001">
    <property type="protein sequence ID" value="CAB4912080.1"/>
    <property type="molecule type" value="Genomic_DNA"/>
</dbReference>
<dbReference type="EMBL" id="CAFBIY010000180">
    <property type="protein sequence ID" value="CAB4852963.1"/>
    <property type="molecule type" value="Genomic_DNA"/>
</dbReference>
<dbReference type="PROSITE" id="PS50053">
    <property type="entry name" value="UBIQUITIN_2"/>
    <property type="match status" value="1"/>
</dbReference>
<dbReference type="EMBL" id="CAFAAV010000214">
    <property type="protein sequence ID" value="CAB4832853.1"/>
    <property type="molecule type" value="Genomic_DNA"/>
</dbReference>
<dbReference type="Pfam" id="PF00240">
    <property type="entry name" value="ubiquitin"/>
    <property type="match status" value="1"/>
</dbReference>
<dbReference type="EMBL" id="CAESGF010000002">
    <property type="protein sequence ID" value="CAB4362720.1"/>
    <property type="molecule type" value="Genomic_DNA"/>
</dbReference>
<evidence type="ECO:0000313" key="7">
    <source>
        <dbReference type="EMBL" id="CAB4977647.1"/>
    </source>
</evidence>
<dbReference type="PANTHER" id="PTHR10666">
    <property type="entry name" value="UBIQUITIN"/>
    <property type="match status" value="1"/>
</dbReference>
<dbReference type="InterPro" id="IPR019956">
    <property type="entry name" value="Ubiquitin_dom"/>
</dbReference>
<dbReference type="AlphaFoldDB" id="A0A6J7CBQ8"/>